<comment type="subunit">
    <text evidence="2">Monomer. Binds 30S ribosomal subunits, but not 50S ribosomal subunits or 70S ribosomes.</text>
</comment>
<sequence>MERRKERLRELLKQEIANLILYHLKDPRLKEVVVTRIELSPDMKDMTVYYTTLTEGEEEKIQKALEQAKGFIRHQLMKSLDIKYVPNMRFKFDKELKQMERLWEKMS</sequence>
<dbReference type="AlphaFoldDB" id="D3SMI5"/>
<keyword evidence="1 2" id="KW-0690">Ribosome biogenesis</keyword>
<organism evidence="3 4">
    <name type="scientific">Thermocrinis albus (strain DSM 14484 / JCM 11386 / HI 11/12)</name>
    <dbReference type="NCBI Taxonomy" id="638303"/>
    <lineage>
        <taxon>Bacteria</taxon>
        <taxon>Pseudomonadati</taxon>
        <taxon>Aquificota</taxon>
        <taxon>Aquificia</taxon>
        <taxon>Aquificales</taxon>
        <taxon>Aquificaceae</taxon>
        <taxon>Thermocrinis</taxon>
    </lineage>
</organism>
<dbReference type="STRING" id="638303.Thal_1334"/>
<evidence type="ECO:0000256" key="2">
    <source>
        <dbReference type="HAMAP-Rule" id="MF_00003"/>
    </source>
</evidence>
<dbReference type="GO" id="GO:0005829">
    <property type="term" value="C:cytosol"/>
    <property type="evidence" value="ECO:0007669"/>
    <property type="project" value="TreeGrafter"/>
</dbReference>
<dbReference type="PANTHER" id="PTHR33515:SF1">
    <property type="entry name" value="RIBOSOME-BINDING FACTOR A, CHLOROPLASTIC-RELATED"/>
    <property type="match status" value="1"/>
</dbReference>
<name>D3SMI5_THEAH</name>
<dbReference type="HOGENOM" id="CLU_089475_5_1_0"/>
<dbReference type="GO" id="GO:0043024">
    <property type="term" value="F:ribosomal small subunit binding"/>
    <property type="evidence" value="ECO:0007669"/>
    <property type="project" value="TreeGrafter"/>
</dbReference>
<dbReference type="KEGG" id="tal:Thal_1334"/>
<dbReference type="RefSeq" id="WP_012992371.1">
    <property type="nucleotide sequence ID" value="NC_013894.1"/>
</dbReference>
<comment type="similarity">
    <text evidence="2">Belongs to the RbfA family.</text>
</comment>
<comment type="function">
    <text evidence="2">One of several proteins that assist in the late maturation steps of the functional core of the 30S ribosomal subunit. Associates with free 30S ribosomal subunits (but not with 30S subunits that are part of 70S ribosomes or polysomes). Required for efficient processing of 16S rRNA. May interact with the 5'-terminal helix region of 16S rRNA.</text>
</comment>
<dbReference type="InterPro" id="IPR000238">
    <property type="entry name" value="RbfA"/>
</dbReference>
<evidence type="ECO:0000313" key="3">
    <source>
        <dbReference type="EMBL" id="ADC89965.1"/>
    </source>
</evidence>
<dbReference type="Gene3D" id="3.30.300.20">
    <property type="match status" value="1"/>
</dbReference>
<dbReference type="InterPro" id="IPR020053">
    <property type="entry name" value="Ribosome-bd_factorA_CS"/>
</dbReference>
<accession>D3SMI5</accession>
<dbReference type="InterPro" id="IPR015946">
    <property type="entry name" value="KH_dom-like_a/b"/>
</dbReference>
<dbReference type="NCBIfam" id="TIGR00082">
    <property type="entry name" value="rbfA"/>
    <property type="match status" value="1"/>
</dbReference>
<protein>
    <recommendedName>
        <fullName evidence="2">Ribosome-binding factor A</fullName>
    </recommendedName>
</protein>
<dbReference type="EMBL" id="CP001931">
    <property type="protein sequence ID" value="ADC89965.1"/>
    <property type="molecule type" value="Genomic_DNA"/>
</dbReference>
<keyword evidence="2" id="KW-0963">Cytoplasm</keyword>
<dbReference type="eggNOG" id="COG0858">
    <property type="taxonomic scope" value="Bacteria"/>
</dbReference>
<proteinExistence type="inferred from homology"/>
<dbReference type="SUPFAM" id="SSF89919">
    <property type="entry name" value="Ribosome-binding factor A, RbfA"/>
    <property type="match status" value="1"/>
</dbReference>
<gene>
    <name evidence="2" type="primary">rbfA</name>
    <name evidence="3" type="ordered locus">Thal_1334</name>
</gene>
<dbReference type="PROSITE" id="PS01319">
    <property type="entry name" value="RBFA"/>
    <property type="match status" value="1"/>
</dbReference>
<evidence type="ECO:0000313" key="4">
    <source>
        <dbReference type="Proteomes" id="UP000002043"/>
    </source>
</evidence>
<dbReference type="OrthoDB" id="14706at2"/>
<keyword evidence="4" id="KW-1185">Reference proteome</keyword>
<dbReference type="PANTHER" id="PTHR33515">
    <property type="entry name" value="RIBOSOME-BINDING FACTOR A, CHLOROPLASTIC-RELATED"/>
    <property type="match status" value="1"/>
</dbReference>
<dbReference type="GO" id="GO:0030490">
    <property type="term" value="P:maturation of SSU-rRNA"/>
    <property type="evidence" value="ECO:0007669"/>
    <property type="project" value="UniProtKB-UniRule"/>
</dbReference>
<evidence type="ECO:0000256" key="1">
    <source>
        <dbReference type="ARBA" id="ARBA00022517"/>
    </source>
</evidence>
<dbReference type="InterPro" id="IPR023799">
    <property type="entry name" value="RbfA_dom_sf"/>
</dbReference>
<reference evidence="4" key="1">
    <citation type="journal article" date="2010" name="Stand. Genomic Sci.">
        <title>Complete genome sequence of Thermocrinis albus type strain (HI 11/12T).</title>
        <authorList>
            <person name="Wirth R."/>
            <person name="Sikorski J."/>
            <person name="Brambilla E."/>
            <person name="Misra M."/>
            <person name="Lapidus A."/>
            <person name="Copeland A."/>
            <person name="Nolan M."/>
            <person name="Lucas S."/>
            <person name="Chen F."/>
            <person name="Tice H."/>
            <person name="Cheng J.F."/>
            <person name="Han C."/>
            <person name="Detter J.C."/>
            <person name="Tapia R."/>
            <person name="Bruce D."/>
            <person name="Goodwin L."/>
            <person name="Pitluck S."/>
            <person name="Pati A."/>
            <person name="Anderson I."/>
            <person name="Ivanova N."/>
            <person name="Mavromatis K."/>
            <person name="Mikhailova N."/>
            <person name="Chen A."/>
            <person name="Palaniappan K."/>
            <person name="Bilek Y."/>
            <person name="Hader T."/>
            <person name="Land M."/>
            <person name="Hauser L."/>
            <person name="Chang Y.J."/>
            <person name="Jeffries C.D."/>
            <person name="Tindall B.J."/>
            <person name="Rohde M."/>
            <person name="Goker M."/>
            <person name="Bristow J."/>
            <person name="Eisen J.A."/>
            <person name="Markowitz V."/>
            <person name="Hugenholtz P."/>
            <person name="Kyrpides N.C."/>
            <person name="Klenk H.P."/>
        </authorList>
    </citation>
    <scope>NUCLEOTIDE SEQUENCE [LARGE SCALE GENOMIC DNA]</scope>
    <source>
        <strain evidence="4">DSM 14484 / JCM 11386 / HI 11/12</strain>
    </source>
</reference>
<comment type="subcellular location">
    <subcellularLocation>
        <location evidence="2">Cytoplasm</location>
    </subcellularLocation>
</comment>
<dbReference type="Pfam" id="PF02033">
    <property type="entry name" value="RBFA"/>
    <property type="match status" value="1"/>
</dbReference>
<dbReference type="HAMAP" id="MF_00003">
    <property type="entry name" value="RbfA"/>
    <property type="match status" value="1"/>
</dbReference>
<dbReference type="Proteomes" id="UP000002043">
    <property type="component" value="Chromosome"/>
</dbReference>